<feature type="region of interest" description="Disordered" evidence="1">
    <location>
        <begin position="1"/>
        <end position="562"/>
    </location>
</feature>
<feature type="compositionally biased region" description="Low complexity" evidence="1">
    <location>
        <begin position="490"/>
        <end position="528"/>
    </location>
</feature>
<feature type="compositionally biased region" description="Low complexity" evidence="1">
    <location>
        <begin position="940"/>
        <end position="987"/>
    </location>
</feature>
<feature type="compositionally biased region" description="Low complexity" evidence="1">
    <location>
        <begin position="724"/>
        <end position="734"/>
    </location>
</feature>
<feature type="compositionally biased region" description="Low complexity" evidence="1">
    <location>
        <begin position="1003"/>
        <end position="1012"/>
    </location>
</feature>
<feature type="compositionally biased region" description="Acidic residues" evidence="1">
    <location>
        <begin position="118"/>
        <end position="154"/>
    </location>
</feature>
<organism evidence="2 3">
    <name type="scientific">Tilletia walkeri</name>
    <dbReference type="NCBI Taxonomy" id="117179"/>
    <lineage>
        <taxon>Eukaryota</taxon>
        <taxon>Fungi</taxon>
        <taxon>Dikarya</taxon>
        <taxon>Basidiomycota</taxon>
        <taxon>Ustilaginomycotina</taxon>
        <taxon>Exobasidiomycetes</taxon>
        <taxon>Tilletiales</taxon>
        <taxon>Tilletiaceae</taxon>
        <taxon>Tilletia</taxon>
    </lineage>
</organism>
<feature type="compositionally biased region" description="Low complexity" evidence="1">
    <location>
        <begin position="61"/>
        <end position="74"/>
    </location>
</feature>
<feature type="region of interest" description="Disordered" evidence="1">
    <location>
        <begin position="1059"/>
        <end position="1154"/>
    </location>
</feature>
<accession>A0A8X7T1X4</accession>
<feature type="compositionally biased region" description="Low complexity" evidence="1">
    <location>
        <begin position="1724"/>
        <end position="1758"/>
    </location>
</feature>
<dbReference type="EMBL" id="LWDG02000419">
    <property type="protein sequence ID" value="KAE8265872.1"/>
    <property type="molecule type" value="Genomic_DNA"/>
</dbReference>
<feature type="compositionally biased region" description="Low complexity" evidence="1">
    <location>
        <begin position="1415"/>
        <end position="1433"/>
    </location>
</feature>
<dbReference type="Proteomes" id="UP000078113">
    <property type="component" value="Unassembled WGS sequence"/>
</dbReference>
<feature type="compositionally biased region" description="Acidic residues" evidence="1">
    <location>
        <begin position="831"/>
        <end position="852"/>
    </location>
</feature>
<feature type="compositionally biased region" description="Low complexity" evidence="1">
    <location>
        <begin position="336"/>
        <end position="348"/>
    </location>
</feature>
<feature type="region of interest" description="Disordered" evidence="1">
    <location>
        <begin position="1802"/>
        <end position="1878"/>
    </location>
</feature>
<feature type="compositionally biased region" description="Basic residues" evidence="1">
    <location>
        <begin position="735"/>
        <end position="745"/>
    </location>
</feature>
<feature type="compositionally biased region" description="Low complexity" evidence="1">
    <location>
        <begin position="1089"/>
        <end position="1106"/>
    </location>
</feature>
<feature type="compositionally biased region" description="Low complexity" evidence="1">
    <location>
        <begin position="233"/>
        <end position="261"/>
    </location>
</feature>
<feature type="compositionally biased region" description="Low complexity" evidence="1">
    <location>
        <begin position="9"/>
        <end position="45"/>
    </location>
</feature>
<feature type="compositionally biased region" description="Low complexity" evidence="1">
    <location>
        <begin position="164"/>
        <end position="183"/>
    </location>
</feature>
<protein>
    <submittedName>
        <fullName evidence="2">Uncharacterized protein</fullName>
    </submittedName>
</protein>
<dbReference type="PANTHER" id="PTHR35711">
    <property type="entry name" value="EXPRESSED PROTEIN"/>
    <property type="match status" value="1"/>
</dbReference>
<feature type="compositionally biased region" description="Polar residues" evidence="1">
    <location>
        <begin position="1076"/>
        <end position="1086"/>
    </location>
</feature>
<feature type="compositionally biased region" description="Low complexity" evidence="1">
    <location>
        <begin position="1284"/>
        <end position="1335"/>
    </location>
</feature>
<feature type="compositionally biased region" description="Polar residues" evidence="1">
    <location>
        <begin position="1837"/>
        <end position="1852"/>
    </location>
</feature>
<feature type="compositionally biased region" description="Basic residues" evidence="1">
    <location>
        <begin position="1670"/>
        <end position="1681"/>
    </location>
</feature>
<feature type="compositionally biased region" description="Low complexity" evidence="1">
    <location>
        <begin position="1612"/>
        <end position="1639"/>
    </location>
</feature>
<feature type="compositionally biased region" description="Polar residues" evidence="1">
    <location>
        <begin position="682"/>
        <end position="693"/>
    </location>
</feature>
<feature type="compositionally biased region" description="Low complexity" evidence="1">
    <location>
        <begin position="95"/>
        <end position="104"/>
    </location>
</feature>
<gene>
    <name evidence="2" type="ORF">A4X09_0g6475</name>
</gene>
<feature type="compositionally biased region" description="Polar residues" evidence="1">
    <location>
        <begin position="1590"/>
        <end position="1601"/>
    </location>
</feature>
<feature type="region of interest" description="Disordered" evidence="1">
    <location>
        <begin position="885"/>
        <end position="1043"/>
    </location>
</feature>
<feature type="compositionally biased region" description="Basic and acidic residues" evidence="1">
    <location>
        <begin position="775"/>
        <end position="792"/>
    </location>
</feature>
<feature type="compositionally biased region" description="Acidic residues" evidence="1">
    <location>
        <begin position="1806"/>
        <end position="1828"/>
    </location>
</feature>
<reference evidence="2" key="2">
    <citation type="journal article" date="2019" name="IMA Fungus">
        <title>Genome sequencing and comparison of five Tilletia species to identify candidate genes for the detection of regulated species infecting wheat.</title>
        <authorList>
            <person name="Nguyen H.D.T."/>
            <person name="Sultana T."/>
            <person name="Kesanakurti P."/>
            <person name="Hambleton S."/>
        </authorList>
    </citation>
    <scope>NUCLEOTIDE SEQUENCE</scope>
    <source>
        <strain evidence="2">DAOMC 236422</strain>
    </source>
</reference>
<comment type="caution">
    <text evidence="2">The sequence shown here is derived from an EMBL/GenBank/DDBJ whole genome shotgun (WGS) entry which is preliminary data.</text>
</comment>
<feature type="compositionally biased region" description="Low complexity" evidence="1">
    <location>
        <begin position="896"/>
        <end position="915"/>
    </location>
</feature>
<feature type="region of interest" description="Disordered" evidence="1">
    <location>
        <begin position="632"/>
        <end position="697"/>
    </location>
</feature>
<feature type="compositionally biased region" description="Basic residues" evidence="1">
    <location>
        <begin position="46"/>
        <end position="60"/>
    </location>
</feature>
<feature type="compositionally biased region" description="Basic and acidic residues" evidence="1">
    <location>
        <begin position="853"/>
        <end position="869"/>
    </location>
</feature>
<feature type="region of interest" description="Disordered" evidence="1">
    <location>
        <begin position="1891"/>
        <end position="1913"/>
    </location>
</feature>
<feature type="region of interest" description="Disordered" evidence="1">
    <location>
        <begin position="724"/>
        <end position="872"/>
    </location>
</feature>
<reference evidence="2" key="1">
    <citation type="submission" date="2016-04" db="EMBL/GenBank/DDBJ databases">
        <authorList>
            <person name="Nguyen H.D."/>
            <person name="Samba Siva P."/>
            <person name="Cullis J."/>
            <person name="Levesque C.A."/>
            <person name="Hambleton S."/>
        </authorList>
    </citation>
    <scope>NUCLEOTIDE SEQUENCE</scope>
    <source>
        <strain evidence="2">DAOMC 236422</strain>
    </source>
</reference>
<feature type="compositionally biased region" description="Gly residues" evidence="1">
    <location>
        <begin position="1904"/>
        <end position="1913"/>
    </location>
</feature>
<keyword evidence="3" id="KW-1185">Reference proteome</keyword>
<name>A0A8X7T1X4_9BASI</name>
<feature type="compositionally biased region" description="Low complexity" evidence="1">
    <location>
        <begin position="461"/>
        <end position="476"/>
    </location>
</feature>
<feature type="region of interest" description="Disordered" evidence="1">
    <location>
        <begin position="585"/>
        <end position="605"/>
    </location>
</feature>
<feature type="compositionally biased region" description="Low complexity" evidence="1">
    <location>
        <begin position="645"/>
        <end position="661"/>
    </location>
</feature>
<evidence type="ECO:0000256" key="1">
    <source>
        <dbReference type="SAM" id="MobiDB-lite"/>
    </source>
</evidence>
<feature type="compositionally biased region" description="Gly residues" evidence="1">
    <location>
        <begin position="585"/>
        <end position="598"/>
    </location>
</feature>
<dbReference type="PANTHER" id="PTHR35711:SF1">
    <property type="entry name" value="ECTODERMAL, ISOFORM F"/>
    <property type="match status" value="1"/>
</dbReference>
<proteinExistence type="predicted"/>
<feature type="compositionally biased region" description="Low complexity" evidence="1">
    <location>
        <begin position="379"/>
        <end position="401"/>
    </location>
</feature>
<feature type="compositionally biased region" description="Acidic residues" evidence="1">
    <location>
        <begin position="765"/>
        <end position="774"/>
    </location>
</feature>
<sequence>MDSNLRVHTSSQTSTTPSSWPPHSYDPSSASSSSSASSRNMNNSRSRSRSHSRSRSRSRVRAAASRSTTTTSNNIFKAVRKPSASTSDILPFAMSPTTPSLSSSSEDRSRFSSRPLFPDDDDDDAHGLDEDEEDDTDLGDYHDDEDEEDEEEDDGKSSASAKQPVNENVPTSSNSSTSSPSIHSLRKRTRRRRQPQSQQQQLQTRKHRTSSYSISPHSPLGVLLAPLSTSQDSSAGPSSYATTASSSSSPPSTCDTTATSPESTSHHSHGGSRNKAGGDVGTLFSLSSFPYNESHRHHQKRDSVDSTGSRSQRSGGGATTNRGAAHPSRTHHSRGSTRSNSMSTSRSECCSECGHQDGEGIMVRNLSADGSRGGGGSGAIHSRSSASSSEASSQVSAESSPLFPPLRPSSSSITTASLSNWNASSGGGAGLSRGQQQQPSSPLSTPRMSSNTSLPSVAHQSTTSVATSTTNTVGTSIFSIPPPKSIRTLSGLSAGSSLTSNSSSTTDSSSAVSSKSGGSSSTGSSVSGSGSGSHVPPIPSPLRFLQGKQGGVGVGVGPPRLPSMGASFVSLTSSKPAEIIVHAAGGGGVPGVPGGTSGTGRSTSDTFGSAFSASARLLRSPTLYQSASSGDLMNAAAGGAGGQSQGMQRSSSASTASAATTPGKSPPNGMGGANLVEGAVPTSPNYETDSPNTSAFSFSSASTITAANANAGIGSAAVDAGYTTAETSTSASARARGRSPSHILRRTVFSPSREPSCGLGLGPLADDDDEGESAETDRPIGGSRKDERKFRTEPVNARHNGRRRSSIRAMGELMGFTTSSSVDGGAAEGRDDGEGEEDEDDDDDEEEEEEEDGRGRRSRRDDGIDRESYAARIYNIQQQMGGRLWSRFNLGGGGSSSSSPTPTPSASTITAAGGTRTPDATGSSSYGHGRPSYGSSTTRAASPKRSLASLLPSAALSTMPAPRLSRTSTGSSSGGSSLLSGKSGSQSFESDLNANGEGGGGSRQRSSPTSRSQKTVGGGEGVDLHAQQRRNSHSSRLTNGLRSLVKLPNLLLGAVSVGAGEKDSSSSGASSGGGSTQQYVGSTTSPHRLGSSDGASSSLLAPSTTGSSGGGEPQRLSSSRSRKSFAESTRRMSSSSSSRASLNSGWGGRGVVSPLEGDSDPGAYVFGLGLPIDPDTELGSVVQLQTFRTGHGYPFNRSRTLSLDTGAAAAHREALARSSLDAEDGGSGPMDISGRGAAGSNITTASSSSSSSMREPPNVVHRGSVPEGKEVAELLAARKQGRDSLLSGIGSGSGSSASTRGKSPSSSASSSDSLAGVAAVAPPPASDAGSATSNASGGGAFWARPSRPAAEAVPQNYSAFRSRQRAGIKKVKDPVSPGPSSGAGAGGLVSTLSSATNSSASLSTGTGSGSGSGGQSVRSGGSSELSADSSSLSSHDDDRTGPSSAEVGDSSRMGRLRIPYSASTVGASGSGAGVADGGQSRSRDPSPPSQHAVGLYTGGGFCSPRRLSADEGLPPLSASGVRRTKSGSNYTRRTSVESRRARASHPTPEMHSDGGEEPAQFPPVVDESGEDDGEMDSRGAVSGRGRPKTNRSPTDSASSSLRGRGNGVKVVSASQGSSARSPSSNGNGSGSNNDAGQQGRNRSRLLSADIWKAAGSIAKPRPPQSAPSPSRKRASPSRKAKAIAPAGRLSSPPGFRPRMAPRPLPIGGPPPVMPRSSGPGGSGSRAMHAAAAAAASNGGVNSGSRPGGPQMSGSPGPGARLSLMSNNKHLLMLSLELEMMRKRKISAPLKPRAFVVRWIRQQAQQEGDEDEEGYDDEDEGEEEEEEDGAMGGLALERSNSSPPRMENQSSGRRTAHGGGHGHGHGHGNAIPAASDGMKTPEMRARIFLAGGSSLRYEVRPDASSGGGGGVSVS</sequence>
<feature type="compositionally biased region" description="Low complexity" evidence="1">
    <location>
        <begin position="1388"/>
        <end position="1405"/>
    </location>
</feature>
<feature type="compositionally biased region" description="Low complexity" evidence="1">
    <location>
        <begin position="432"/>
        <end position="444"/>
    </location>
</feature>
<evidence type="ECO:0000313" key="3">
    <source>
        <dbReference type="Proteomes" id="UP000078113"/>
    </source>
</evidence>
<feature type="compositionally biased region" description="Basic residues" evidence="1">
    <location>
        <begin position="1853"/>
        <end position="1865"/>
    </location>
</feature>
<feature type="compositionally biased region" description="Basic residues" evidence="1">
    <location>
        <begin position="184"/>
        <end position="194"/>
    </location>
</feature>
<feature type="region of interest" description="Disordered" evidence="1">
    <location>
        <begin position="1214"/>
        <end position="1763"/>
    </location>
</feature>
<feature type="compositionally biased region" description="Low complexity" evidence="1">
    <location>
        <begin position="1131"/>
        <end position="1144"/>
    </location>
</feature>
<evidence type="ECO:0000313" key="2">
    <source>
        <dbReference type="EMBL" id="KAE8265872.1"/>
    </source>
</evidence>
<feature type="compositionally biased region" description="Polar residues" evidence="1">
    <location>
        <begin position="446"/>
        <end position="460"/>
    </location>
</feature>
<feature type="compositionally biased region" description="Low complexity" evidence="1">
    <location>
        <begin position="408"/>
        <end position="424"/>
    </location>
</feature>
<feature type="compositionally biased region" description="Pro residues" evidence="1">
    <location>
        <begin position="1700"/>
        <end position="1713"/>
    </location>
</feature>